<feature type="active site" description="Proton donor/acceptor" evidence="7">
    <location>
        <position position="438"/>
    </location>
</feature>
<dbReference type="GO" id="GO:0009252">
    <property type="term" value="P:peptidoglycan biosynthetic process"/>
    <property type="evidence" value="ECO:0007669"/>
    <property type="project" value="UniProtKB-UniPathway"/>
</dbReference>
<dbReference type="InterPro" id="IPR036365">
    <property type="entry name" value="PGBD-like_sf"/>
</dbReference>
<feature type="active site" description="Nucleophile" evidence="7">
    <location>
        <position position="457"/>
    </location>
</feature>
<comment type="caution">
    <text evidence="9">The sequence shown here is derived from an EMBL/GenBank/DDBJ whole genome shotgun (WGS) entry which is preliminary data.</text>
</comment>
<dbReference type="InterPro" id="IPR038063">
    <property type="entry name" value="Transpep_catalytic_dom"/>
</dbReference>
<dbReference type="Pfam" id="PF01471">
    <property type="entry name" value="PG_binding_1"/>
    <property type="match status" value="1"/>
</dbReference>
<dbReference type="GO" id="GO:0004180">
    <property type="term" value="F:carboxypeptidase activity"/>
    <property type="evidence" value="ECO:0007669"/>
    <property type="project" value="UniProtKB-ARBA"/>
</dbReference>
<evidence type="ECO:0000256" key="2">
    <source>
        <dbReference type="ARBA" id="ARBA00005992"/>
    </source>
</evidence>
<sequence length="541" mass="62490">MKKPGPFYVFALISVGILLLVLPCCQMPDSSAESPDIPRDTAISAENAYSGLFFDSLAMEEYLDKIAVADTAKKLFREFYNQRNFQFAWFDTSGVAEQARSFWNLQENFLAYQGDSSIYNPFLQRWSDSVAVYGLKAIPDSTRPHVEWEMTFQFFRYAAKAYLGNKNLDASALKWYIPRKRIDILSLLDTLVIDKGMDIRRYEPVNRQYTLLREQLKRYYSMKQNGSWDTLITRKSRLKEGDADSVLLKLKHRLSMGGDLERNDSTILFTKEVTAAVKNFQQRYGLKEDGVIGGTTLTELSRPITYRIRQILVNMERLRWVPSEPTSDYLLVNIPEYRLHVYEGGKYAYNMNVVVGTSTNSTVIFTGKLRNVVFSPYWNVPPDILKNEVLPGIKRDPAYLARHNMEWNGGRVRQKPGPKNSLGLVKFLFPNSYNIYLHDTPSKSLFSENKRAFSHGCIRVSEPEKLAAWVLRSDSSWNTNRISLAMHSGKEQYVVVKKDLPVFIGYFTTWVDRDGKLNFREDIYGHDQRMSEKMFGTERSQ</sequence>
<keyword evidence="4 7" id="KW-0133">Cell shape</keyword>
<feature type="domain" description="L,D-TPase catalytic" evidence="8">
    <location>
        <begin position="328"/>
        <end position="485"/>
    </location>
</feature>
<dbReference type="Pfam" id="PF20142">
    <property type="entry name" value="Scaffold"/>
    <property type="match status" value="1"/>
</dbReference>
<dbReference type="GO" id="GO:0071555">
    <property type="term" value="P:cell wall organization"/>
    <property type="evidence" value="ECO:0007669"/>
    <property type="project" value="UniProtKB-UniRule"/>
</dbReference>
<dbReference type="InterPro" id="IPR036366">
    <property type="entry name" value="PGBDSf"/>
</dbReference>
<dbReference type="STRING" id="1349421.OI18_20460"/>
<evidence type="ECO:0000313" key="10">
    <source>
        <dbReference type="Proteomes" id="UP000031408"/>
    </source>
</evidence>
<comment type="pathway">
    <text evidence="1 7">Cell wall biogenesis; peptidoglycan biosynthesis.</text>
</comment>
<dbReference type="PANTHER" id="PTHR41533">
    <property type="entry name" value="L,D-TRANSPEPTIDASE HI_1667-RELATED"/>
    <property type="match status" value="1"/>
</dbReference>
<dbReference type="SUPFAM" id="SSF47090">
    <property type="entry name" value="PGBD-like"/>
    <property type="match status" value="1"/>
</dbReference>
<dbReference type="InterPro" id="IPR005490">
    <property type="entry name" value="LD_TPept_cat_dom"/>
</dbReference>
<dbReference type="PROSITE" id="PS52029">
    <property type="entry name" value="LD_TPASE"/>
    <property type="match status" value="1"/>
</dbReference>
<keyword evidence="5 7" id="KW-0573">Peptidoglycan synthesis</keyword>
<keyword evidence="3" id="KW-0808">Transferase</keyword>
<proteinExistence type="inferred from homology"/>
<dbReference type="OrthoDB" id="9778545at2"/>
<gene>
    <name evidence="9" type="ORF">OI18_20460</name>
</gene>
<evidence type="ECO:0000259" key="8">
    <source>
        <dbReference type="PROSITE" id="PS52029"/>
    </source>
</evidence>
<name>A0A0C1IQP7_9BACT</name>
<dbReference type="PANTHER" id="PTHR41533:SF2">
    <property type="entry name" value="BLR7131 PROTEIN"/>
    <property type="match status" value="1"/>
</dbReference>
<dbReference type="RefSeq" id="WP_039143417.1">
    <property type="nucleotide sequence ID" value="NZ_JSVC01000027.1"/>
</dbReference>
<evidence type="ECO:0000256" key="7">
    <source>
        <dbReference type="PROSITE-ProRule" id="PRU01373"/>
    </source>
</evidence>
<dbReference type="EMBL" id="JSVC01000027">
    <property type="protein sequence ID" value="KIC92804.1"/>
    <property type="molecule type" value="Genomic_DNA"/>
</dbReference>
<keyword evidence="6 7" id="KW-0961">Cell wall biogenesis/degradation</keyword>
<dbReference type="InterPro" id="IPR045380">
    <property type="entry name" value="LD_TPept_scaffold_dom"/>
</dbReference>
<dbReference type="InterPro" id="IPR052905">
    <property type="entry name" value="LD-transpeptidase_YkuD-like"/>
</dbReference>
<dbReference type="GO" id="GO:0016740">
    <property type="term" value="F:transferase activity"/>
    <property type="evidence" value="ECO:0007669"/>
    <property type="project" value="UniProtKB-KW"/>
</dbReference>
<dbReference type="Pfam" id="PF03734">
    <property type="entry name" value="YkuD"/>
    <property type="match status" value="1"/>
</dbReference>
<dbReference type="UniPathway" id="UPA00219"/>
<dbReference type="SUPFAM" id="SSF141523">
    <property type="entry name" value="L,D-transpeptidase catalytic domain-like"/>
    <property type="match status" value="1"/>
</dbReference>
<dbReference type="InterPro" id="IPR002477">
    <property type="entry name" value="Peptidoglycan-bd-like"/>
</dbReference>
<evidence type="ECO:0000256" key="1">
    <source>
        <dbReference type="ARBA" id="ARBA00004752"/>
    </source>
</evidence>
<evidence type="ECO:0000313" key="9">
    <source>
        <dbReference type="EMBL" id="KIC92804.1"/>
    </source>
</evidence>
<evidence type="ECO:0000256" key="4">
    <source>
        <dbReference type="ARBA" id="ARBA00022960"/>
    </source>
</evidence>
<keyword evidence="10" id="KW-1185">Reference proteome</keyword>
<protein>
    <submittedName>
        <fullName evidence="9">ErfK/YbiS/YcfS/YnhG family protein</fullName>
    </submittedName>
</protein>
<evidence type="ECO:0000256" key="3">
    <source>
        <dbReference type="ARBA" id="ARBA00022679"/>
    </source>
</evidence>
<evidence type="ECO:0000256" key="6">
    <source>
        <dbReference type="ARBA" id="ARBA00023316"/>
    </source>
</evidence>
<accession>A0A0C1IQP7</accession>
<reference evidence="9 10" key="1">
    <citation type="submission" date="2014-11" db="EMBL/GenBank/DDBJ databases">
        <title>Genome sequence of Flavihumibacter solisilvae 3-3.</title>
        <authorList>
            <person name="Zhou G."/>
            <person name="Li M."/>
            <person name="Wang G."/>
        </authorList>
    </citation>
    <scope>NUCLEOTIDE SEQUENCE [LARGE SCALE GENOMIC DNA]</scope>
    <source>
        <strain evidence="9 10">3-3</strain>
    </source>
</reference>
<dbReference type="CDD" id="cd16913">
    <property type="entry name" value="YkuD_like"/>
    <property type="match status" value="1"/>
</dbReference>
<comment type="similarity">
    <text evidence="2">Belongs to the YkuD family.</text>
</comment>
<dbReference type="Gene3D" id="2.40.440.10">
    <property type="entry name" value="L,D-transpeptidase catalytic domain-like"/>
    <property type="match status" value="1"/>
</dbReference>
<dbReference type="Proteomes" id="UP000031408">
    <property type="component" value="Unassembled WGS sequence"/>
</dbReference>
<organism evidence="9 10">
    <name type="scientific">Flavihumibacter solisilvae</name>
    <dbReference type="NCBI Taxonomy" id="1349421"/>
    <lineage>
        <taxon>Bacteria</taxon>
        <taxon>Pseudomonadati</taxon>
        <taxon>Bacteroidota</taxon>
        <taxon>Chitinophagia</taxon>
        <taxon>Chitinophagales</taxon>
        <taxon>Chitinophagaceae</taxon>
        <taxon>Flavihumibacter</taxon>
    </lineage>
</organism>
<dbReference type="Gene3D" id="1.10.101.10">
    <property type="entry name" value="PGBD-like superfamily/PGBD"/>
    <property type="match status" value="1"/>
</dbReference>
<dbReference type="AlphaFoldDB" id="A0A0C1IQP7"/>
<evidence type="ECO:0000256" key="5">
    <source>
        <dbReference type="ARBA" id="ARBA00022984"/>
    </source>
</evidence>
<dbReference type="GO" id="GO:0008360">
    <property type="term" value="P:regulation of cell shape"/>
    <property type="evidence" value="ECO:0007669"/>
    <property type="project" value="UniProtKB-UniRule"/>
</dbReference>